<dbReference type="SUPFAM" id="SSF53448">
    <property type="entry name" value="Nucleotide-diphospho-sugar transferases"/>
    <property type="match status" value="1"/>
</dbReference>
<dbReference type="RefSeq" id="WP_253332765.1">
    <property type="nucleotide sequence ID" value="NZ_JAMYXC010000191.1"/>
</dbReference>
<accession>A0A9X2JP79</accession>
<sequence length="394" mass="43381">MIEAVNALLAQTRRPDEIIVCDDGSTDATEAVAKRFGREIRYFRIENGGKSRALNTAMRQARGDLIWICDDDDLALPQAAEMLAGMLEAAPQAGISGGGYRRFRDGQGGVRSEEGPGYWPDLSNGSPVRHLLEDIFLFQNAMMVRRNIYDHAGPFREDLPRSIDYEMLIRLATLSPIVLTDAPLFLQRKHDGDRGPAGARHAAAKSEEVWKDADRTIFAEFRNRIPLDFYEAMFDADSRHAVARAALLQRACVHARRTDWVSAREDFDRAAAIMPAKPLCAVEQAICRRAMAGKHGIEEAMSPASRRGLWALSRQNACGASIANALVRGLAWRLKAAVRERDATTAARLLRLSSGLVSPISGRGASGLQTIERRNIPAAAFLSSWCTDSRPGRA</sequence>
<evidence type="ECO:0000313" key="2">
    <source>
        <dbReference type="EMBL" id="MCP1169288.1"/>
    </source>
</evidence>
<keyword evidence="3" id="KW-1185">Reference proteome</keyword>
<evidence type="ECO:0000313" key="3">
    <source>
        <dbReference type="Proteomes" id="UP001139477"/>
    </source>
</evidence>
<dbReference type="InterPro" id="IPR029044">
    <property type="entry name" value="Nucleotide-diphossugar_trans"/>
</dbReference>
<comment type="caution">
    <text evidence="2">The sequence shown here is derived from an EMBL/GenBank/DDBJ whole genome shotgun (WGS) entry which is preliminary data.</text>
</comment>
<evidence type="ECO:0000259" key="1">
    <source>
        <dbReference type="Pfam" id="PF00535"/>
    </source>
</evidence>
<dbReference type="Gene3D" id="3.90.550.10">
    <property type="entry name" value="Spore Coat Polysaccharide Biosynthesis Protein SpsA, Chain A"/>
    <property type="match status" value="1"/>
</dbReference>
<proteinExistence type="predicted"/>
<feature type="domain" description="Glycosyltransferase 2-like" evidence="1">
    <location>
        <begin position="3"/>
        <end position="144"/>
    </location>
</feature>
<organism evidence="2 3">
    <name type="scientific">Limimaricola litoreus</name>
    <dbReference type="NCBI Taxonomy" id="2955316"/>
    <lineage>
        <taxon>Bacteria</taxon>
        <taxon>Pseudomonadati</taxon>
        <taxon>Pseudomonadota</taxon>
        <taxon>Alphaproteobacteria</taxon>
        <taxon>Rhodobacterales</taxon>
        <taxon>Paracoccaceae</taxon>
        <taxon>Limimaricola</taxon>
    </lineage>
</organism>
<dbReference type="Pfam" id="PF00535">
    <property type="entry name" value="Glycos_transf_2"/>
    <property type="match status" value="1"/>
</dbReference>
<dbReference type="InterPro" id="IPR001173">
    <property type="entry name" value="Glyco_trans_2-like"/>
</dbReference>
<name>A0A9X2JP79_9RHOB</name>
<dbReference type="EMBL" id="JAMYXC010000191">
    <property type="protein sequence ID" value="MCP1169288.1"/>
    <property type="molecule type" value="Genomic_DNA"/>
</dbReference>
<dbReference type="InterPro" id="IPR050834">
    <property type="entry name" value="Glycosyltransf_2"/>
</dbReference>
<dbReference type="CDD" id="cd00761">
    <property type="entry name" value="Glyco_tranf_GTA_type"/>
    <property type="match status" value="1"/>
</dbReference>
<dbReference type="AlphaFoldDB" id="A0A9X2JP79"/>
<dbReference type="Proteomes" id="UP001139477">
    <property type="component" value="Unassembled WGS sequence"/>
</dbReference>
<gene>
    <name evidence="2" type="ORF">NHG85_12285</name>
</gene>
<reference evidence="2" key="1">
    <citation type="submission" date="2022-06" db="EMBL/GenBank/DDBJ databases">
        <title>Limimaricola sediminis sp. nov., isolated from an intertidal sediment.</title>
        <authorList>
            <person name="Shao X."/>
        </authorList>
    </citation>
    <scope>NUCLEOTIDE SEQUENCE</scope>
    <source>
        <strain evidence="2">ASW11-118</strain>
    </source>
</reference>
<dbReference type="PANTHER" id="PTHR43685:SF11">
    <property type="entry name" value="GLYCOSYLTRANSFERASE TAGX-RELATED"/>
    <property type="match status" value="1"/>
</dbReference>
<dbReference type="PANTHER" id="PTHR43685">
    <property type="entry name" value="GLYCOSYLTRANSFERASE"/>
    <property type="match status" value="1"/>
</dbReference>
<protein>
    <submittedName>
        <fullName evidence="2">Glycosyltransferase family 2 protein</fullName>
    </submittedName>
</protein>